<dbReference type="InterPro" id="IPR000719">
    <property type="entry name" value="Prot_kinase_dom"/>
</dbReference>
<dbReference type="Pfam" id="PF00069">
    <property type="entry name" value="Pkinase"/>
    <property type="match status" value="1"/>
</dbReference>
<reference evidence="3 4" key="1">
    <citation type="journal article" date="2018" name="PLoS Genet.">
        <title>Population sequencing reveals clonal diversity and ancestral inbreeding in the grapevine cultivar Chardonnay.</title>
        <authorList>
            <person name="Roach M.J."/>
            <person name="Johnson D.L."/>
            <person name="Bohlmann J."/>
            <person name="van Vuuren H.J."/>
            <person name="Jones S.J."/>
            <person name="Pretorius I.S."/>
            <person name="Schmidt S.A."/>
            <person name="Borneman A.R."/>
        </authorList>
    </citation>
    <scope>NUCLEOTIDE SEQUENCE [LARGE SCALE GENOMIC DNA]</scope>
    <source>
        <strain evidence="4">cv. Chardonnay</strain>
        <tissue evidence="3">Leaf</tissue>
    </source>
</reference>
<dbReference type="SUPFAM" id="SSF56112">
    <property type="entry name" value="Protein kinase-like (PK-like)"/>
    <property type="match status" value="1"/>
</dbReference>
<keyword evidence="3" id="KW-0418">Kinase</keyword>
<dbReference type="AlphaFoldDB" id="A0A438H4Y4"/>
<dbReference type="Pfam" id="PF25268">
    <property type="entry name" value="DUF7866"/>
    <property type="match status" value="1"/>
</dbReference>
<feature type="compositionally biased region" description="Low complexity" evidence="1">
    <location>
        <begin position="418"/>
        <end position="429"/>
    </location>
</feature>
<organism evidence="3 4">
    <name type="scientific">Vitis vinifera</name>
    <name type="common">Grape</name>
    <dbReference type="NCBI Taxonomy" id="29760"/>
    <lineage>
        <taxon>Eukaryota</taxon>
        <taxon>Viridiplantae</taxon>
        <taxon>Streptophyta</taxon>
        <taxon>Embryophyta</taxon>
        <taxon>Tracheophyta</taxon>
        <taxon>Spermatophyta</taxon>
        <taxon>Magnoliopsida</taxon>
        <taxon>eudicotyledons</taxon>
        <taxon>Gunneridae</taxon>
        <taxon>Pentapetalae</taxon>
        <taxon>rosids</taxon>
        <taxon>Vitales</taxon>
        <taxon>Vitaceae</taxon>
        <taxon>Viteae</taxon>
        <taxon>Vitis</taxon>
    </lineage>
</organism>
<dbReference type="GO" id="GO:0005524">
    <property type="term" value="F:ATP binding"/>
    <property type="evidence" value="ECO:0007669"/>
    <property type="project" value="InterPro"/>
</dbReference>
<dbReference type="PROSITE" id="PS00108">
    <property type="entry name" value="PROTEIN_KINASE_ST"/>
    <property type="match status" value="1"/>
</dbReference>
<feature type="region of interest" description="Disordered" evidence="1">
    <location>
        <begin position="414"/>
        <end position="433"/>
    </location>
</feature>
<dbReference type="InterPro" id="IPR008271">
    <property type="entry name" value="Ser/Thr_kinase_AS"/>
</dbReference>
<gene>
    <name evidence="3" type="primary">PBL8_2</name>
    <name evidence="3" type="ORF">CK203_049995</name>
</gene>
<evidence type="ECO:0000313" key="3">
    <source>
        <dbReference type="EMBL" id="RVW79636.1"/>
    </source>
</evidence>
<accession>A0A438H4Y4</accession>
<dbReference type="PROSITE" id="PS50011">
    <property type="entry name" value="PROTEIN_KINASE_DOM"/>
    <property type="match status" value="1"/>
</dbReference>
<proteinExistence type="predicted"/>
<dbReference type="Gene3D" id="1.10.510.10">
    <property type="entry name" value="Transferase(Phosphotransferase) domain 1"/>
    <property type="match status" value="1"/>
</dbReference>
<name>A0A438H4Y4_VITVI</name>
<evidence type="ECO:0000259" key="2">
    <source>
        <dbReference type="PROSITE" id="PS50011"/>
    </source>
</evidence>
<feature type="domain" description="Protein kinase" evidence="2">
    <location>
        <begin position="123"/>
        <end position="416"/>
    </location>
</feature>
<dbReference type="InterPro" id="IPR057188">
    <property type="entry name" value="DUF7866"/>
</dbReference>
<comment type="caution">
    <text evidence="3">The sequence shown here is derived from an EMBL/GenBank/DDBJ whole genome shotgun (WGS) entry which is preliminary data.</text>
</comment>
<dbReference type="FunFam" id="1.10.510.10:FF:000258">
    <property type="entry name" value="Probable serine/threonine-protein kinase PBL8"/>
    <property type="match status" value="1"/>
</dbReference>
<protein>
    <submittedName>
        <fullName evidence="3">Putative serine/threonine-protein kinase PBL8</fullName>
    </submittedName>
</protein>
<dbReference type="PANTHER" id="PTHR45621">
    <property type="entry name" value="OS01G0588500 PROTEIN-RELATED"/>
    <property type="match status" value="1"/>
</dbReference>
<dbReference type="InterPro" id="IPR011009">
    <property type="entry name" value="Kinase-like_dom_sf"/>
</dbReference>
<dbReference type="Proteomes" id="UP000288805">
    <property type="component" value="Unassembled WGS sequence"/>
</dbReference>
<sequence length="644" mass="69779">MGNCGSTEDNPVVSHAQGPDLPPPFPTFLFSPPFPISHSLPFAVQQLHILSPLSVKDAAPNCGKKHSRSVSDLSDHHSTPRNLDDSGKNSLLYTHVIAFTLFELETITKSFRSDYILDGGELFRAAEASQSGEVDRVLLRGRSPVACVRVYVPRKPRKSLVSKMFGDQFQTLSFIFKHPIVQTVGGGVLLVTHSFLHIFGCRLAWHAFLSEPISLRLPSVKLQPSPLPAEATVPLSWATRMMIALGAAKGLAFLHNAERPVIYRDFKTSNILLDSDYTAKLSDFGLAKAGPQGDETHVSTRVMGTYGYAAPEYVMTGHLTARSDVYSFGVVLLELLTGRKSVDKTRPSKEQSLVDWARPKLNDKRKLLQIIDPRLENQYSVRAAQKACSLAYYCLSQNPKARPLMSDVVETLEPLQDSSGGTSEVSSSTKNLSVGSGGPFAKAGMSDYRMQHRFANKVGAGAVCRSPNPNCSPGGPAACRIKVGEAEADILFWTTETRLSLKEICRGSQQNSLQGSLLSTAMNNFAMNPTAGTQLILLLLIAHFTISPGRCHALEMRPVESTQYQVVEAALVGSHTSHLDGRRKLAPFQLCLVCKCCAAGGADPTTGTCATMPCCFGIDCQLPNKPFGVCAFVPKTCNCTSCAV</sequence>
<dbReference type="GO" id="GO:0004672">
    <property type="term" value="F:protein kinase activity"/>
    <property type="evidence" value="ECO:0007669"/>
    <property type="project" value="InterPro"/>
</dbReference>
<feature type="compositionally biased region" description="Basic and acidic residues" evidence="1">
    <location>
        <begin position="73"/>
        <end position="84"/>
    </location>
</feature>
<dbReference type="InterPro" id="IPR050823">
    <property type="entry name" value="Plant_Ser_Thr_Prot_Kinase"/>
</dbReference>
<dbReference type="OrthoDB" id="1683103at2759"/>
<evidence type="ECO:0000256" key="1">
    <source>
        <dbReference type="SAM" id="MobiDB-lite"/>
    </source>
</evidence>
<feature type="region of interest" description="Disordered" evidence="1">
    <location>
        <begin position="60"/>
        <end position="84"/>
    </location>
</feature>
<keyword evidence="3" id="KW-0808">Transferase</keyword>
<evidence type="ECO:0000313" key="4">
    <source>
        <dbReference type="Proteomes" id="UP000288805"/>
    </source>
</evidence>
<dbReference type="EMBL" id="QGNW01000278">
    <property type="protein sequence ID" value="RVW79636.1"/>
    <property type="molecule type" value="Genomic_DNA"/>
</dbReference>